<dbReference type="NCBIfam" id="TIGR00105">
    <property type="entry name" value="L31"/>
    <property type="match status" value="1"/>
</dbReference>
<dbReference type="RefSeq" id="WP_027850015.1">
    <property type="nucleotide sequence ID" value="NZ_BSOR01000016.1"/>
</dbReference>
<keyword evidence="5 8" id="KW-0689">Ribosomal protein</keyword>
<dbReference type="EMBL" id="BSOR01000016">
    <property type="protein sequence ID" value="GLR63698.1"/>
    <property type="molecule type" value="Genomic_DNA"/>
</dbReference>
<name>A0ABQ5ZWK6_9GAMM</name>
<evidence type="ECO:0000256" key="4">
    <source>
        <dbReference type="ARBA" id="ARBA00022884"/>
    </source>
</evidence>
<feature type="binding site" evidence="8">
    <location>
        <position position="16"/>
    </location>
    <ligand>
        <name>Zn(2+)</name>
        <dbReference type="ChEBI" id="CHEBI:29105"/>
    </ligand>
</feature>
<dbReference type="InterPro" id="IPR027491">
    <property type="entry name" value="Ribosomal_bL31_A"/>
</dbReference>
<evidence type="ECO:0000256" key="5">
    <source>
        <dbReference type="ARBA" id="ARBA00022980"/>
    </source>
</evidence>
<dbReference type="Gene3D" id="4.10.830.30">
    <property type="entry name" value="Ribosomal protein L31"/>
    <property type="match status" value="1"/>
</dbReference>
<dbReference type="PANTHER" id="PTHR33280:SF6">
    <property type="entry name" value="LARGE RIBOSOMAL SUBUNIT PROTEIN BL31A"/>
    <property type="match status" value="1"/>
</dbReference>
<comment type="cofactor">
    <cofactor evidence="8">
        <name>Zn(2+)</name>
        <dbReference type="ChEBI" id="CHEBI:29105"/>
    </cofactor>
    <text evidence="8">Binds 1 zinc ion per subunit.</text>
</comment>
<evidence type="ECO:0000256" key="2">
    <source>
        <dbReference type="ARBA" id="ARBA00011838"/>
    </source>
</evidence>
<proteinExistence type="inferred from homology"/>
<keyword evidence="3 8" id="KW-0699">rRNA-binding</keyword>
<evidence type="ECO:0000313" key="9">
    <source>
        <dbReference type="EMBL" id="GLR63698.1"/>
    </source>
</evidence>
<comment type="similarity">
    <text evidence="1 8">Belongs to the bacterial ribosomal protein bL31 family. Type A subfamily.</text>
</comment>
<evidence type="ECO:0000313" key="10">
    <source>
        <dbReference type="Proteomes" id="UP001156682"/>
    </source>
</evidence>
<organism evidence="9 10">
    <name type="scientific">Marinospirillum insulare</name>
    <dbReference type="NCBI Taxonomy" id="217169"/>
    <lineage>
        <taxon>Bacteria</taxon>
        <taxon>Pseudomonadati</taxon>
        <taxon>Pseudomonadota</taxon>
        <taxon>Gammaproteobacteria</taxon>
        <taxon>Oceanospirillales</taxon>
        <taxon>Oceanospirillaceae</taxon>
        <taxon>Marinospirillum</taxon>
    </lineage>
</organism>
<keyword evidence="6 8" id="KW-0687">Ribonucleoprotein</keyword>
<dbReference type="Proteomes" id="UP001156682">
    <property type="component" value="Unassembled WGS sequence"/>
</dbReference>
<feature type="binding site" evidence="8">
    <location>
        <position position="18"/>
    </location>
    <ligand>
        <name>Zn(2+)</name>
        <dbReference type="ChEBI" id="CHEBI:29105"/>
    </ligand>
</feature>
<dbReference type="HAMAP" id="MF_00501">
    <property type="entry name" value="Ribosomal_bL31_1"/>
    <property type="match status" value="1"/>
</dbReference>
<dbReference type="InterPro" id="IPR002150">
    <property type="entry name" value="Ribosomal_bL31"/>
</dbReference>
<dbReference type="SUPFAM" id="SSF143800">
    <property type="entry name" value="L28p-like"/>
    <property type="match status" value="1"/>
</dbReference>
<comment type="caution">
    <text evidence="9">The sequence shown here is derived from an EMBL/GenBank/DDBJ whole genome shotgun (WGS) entry which is preliminary data.</text>
</comment>
<evidence type="ECO:0000256" key="1">
    <source>
        <dbReference type="ARBA" id="ARBA00009296"/>
    </source>
</evidence>
<comment type="subunit">
    <text evidence="2 8">Part of the 50S ribosomal subunit.</text>
</comment>
<dbReference type="Pfam" id="PF01197">
    <property type="entry name" value="Ribosomal_L31"/>
    <property type="match status" value="1"/>
</dbReference>
<reference evidence="10" key="1">
    <citation type="journal article" date="2019" name="Int. J. Syst. Evol. Microbiol.">
        <title>The Global Catalogue of Microorganisms (GCM) 10K type strain sequencing project: providing services to taxonomists for standard genome sequencing and annotation.</title>
        <authorList>
            <consortium name="The Broad Institute Genomics Platform"/>
            <consortium name="The Broad Institute Genome Sequencing Center for Infectious Disease"/>
            <person name="Wu L."/>
            <person name="Ma J."/>
        </authorList>
    </citation>
    <scope>NUCLEOTIDE SEQUENCE [LARGE SCALE GENOMIC DNA]</scope>
    <source>
        <strain evidence="10">NBRC 100033</strain>
    </source>
</reference>
<keyword evidence="8" id="KW-0862">Zinc</keyword>
<accession>A0ABQ5ZWK6</accession>
<dbReference type="InterPro" id="IPR034704">
    <property type="entry name" value="Ribosomal_bL28/bL31-like_sf"/>
</dbReference>
<dbReference type="GO" id="GO:0005840">
    <property type="term" value="C:ribosome"/>
    <property type="evidence" value="ECO:0007669"/>
    <property type="project" value="UniProtKB-KW"/>
</dbReference>
<keyword evidence="4 8" id="KW-0694">RNA-binding</keyword>
<evidence type="ECO:0000256" key="7">
    <source>
        <dbReference type="ARBA" id="ARBA00035687"/>
    </source>
</evidence>
<dbReference type="PRINTS" id="PR01249">
    <property type="entry name" value="RIBOSOMALL31"/>
</dbReference>
<evidence type="ECO:0000256" key="8">
    <source>
        <dbReference type="HAMAP-Rule" id="MF_00501"/>
    </source>
</evidence>
<sequence>MKKDIHPNYAAVAATCTCGNTFTINSTLGQATIDLDVCSNCHPFYTGKQKQAATGGRVERFSKRFGSRSTK</sequence>
<dbReference type="InterPro" id="IPR042105">
    <property type="entry name" value="Ribosomal_bL31_sf"/>
</dbReference>
<keyword evidence="10" id="KW-1185">Reference proteome</keyword>
<dbReference type="NCBIfam" id="NF001809">
    <property type="entry name" value="PRK00528.1"/>
    <property type="match status" value="1"/>
</dbReference>
<dbReference type="NCBIfam" id="NF000612">
    <property type="entry name" value="PRK00019.1"/>
    <property type="match status" value="1"/>
</dbReference>
<evidence type="ECO:0000256" key="3">
    <source>
        <dbReference type="ARBA" id="ARBA00022730"/>
    </source>
</evidence>
<comment type="function">
    <text evidence="8">Binds the 23S rRNA.</text>
</comment>
<evidence type="ECO:0000256" key="6">
    <source>
        <dbReference type="ARBA" id="ARBA00023274"/>
    </source>
</evidence>
<dbReference type="PANTHER" id="PTHR33280">
    <property type="entry name" value="50S RIBOSOMAL PROTEIN L31, CHLOROPLASTIC"/>
    <property type="match status" value="1"/>
</dbReference>
<gene>
    <name evidence="8 9" type="primary">rpmE</name>
    <name evidence="9" type="ORF">GCM10007878_11330</name>
</gene>
<dbReference type="PROSITE" id="PS01143">
    <property type="entry name" value="RIBOSOMAL_L31"/>
    <property type="match status" value="1"/>
</dbReference>
<keyword evidence="8" id="KW-0479">Metal-binding</keyword>
<protein>
    <recommendedName>
        <fullName evidence="7 8">Large ribosomal subunit protein bL31</fullName>
    </recommendedName>
</protein>
<feature type="binding site" evidence="8">
    <location>
        <position position="38"/>
    </location>
    <ligand>
        <name>Zn(2+)</name>
        <dbReference type="ChEBI" id="CHEBI:29105"/>
    </ligand>
</feature>
<feature type="binding site" evidence="8">
    <location>
        <position position="41"/>
    </location>
    <ligand>
        <name>Zn(2+)</name>
        <dbReference type="ChEBI" id="CHEBI:29105"/>
    </ligand>
</feature>